<evidence type="ECO:0000313" key="12">
    <source>
        <dbReference type="Proteomes" id="UP001165444"/>
    </source>
</evidence>
<keyword evidence="9" id="KW-1003">Cell membrane</keyword>
<dbReference type="InterPro" id="IPR036739">
    <property type="entry name" value="SLC41_membr_dom_sf"/>
</dbReference>
<keyword evidence="9" id="KW-0479">Metal-binding</keyword>
<feature type="transmembrane region" description="Helical" evidence="9">
    <location>
        <begin position="318"/>
        <end position="340"/>
    </location>
</feature>
<reference evidence="11 12" key="1">
    <citation type="submission" date="2022-03" db="EMBL/GenBank/DDBJ databases">
        <title>Parabacteroides sp. nov. isolated from swine feces.</title>
        <authorList>
            <person name="Bak J.E."/>
        </authorList>
    </citation>
    <scope>NUCLEOTIDE SEQUENCE [LARGE SCALE GENOMIC DNA]</scope>
    <source>
        <strain evidence="11 12">AGMB00274</strain>
    </source>
</reference>
<dbReference type="Gene3D" id="1.25.60.10">
    <property type="entry name" value="MgtE N-terminal domain-like"/>
    <property type="match status" value="1"/>
</dbReference>
<dbReference type="InterPro" id="IPR006668">
    <property type="entry name" value="Mg_transptr_MgtE_intracell_dom"/>
</dbReference>
<evidence type="ECO:0000256" key="6">
    <source>
        <dbReference type="ARBA" id="ARBA00022989"/>
    </source>
</evidence>
<evidence type="ECO:0000256" key="2">
    <source>
        <dbReference type="ARBA" id="ARBA00009749"/>
    </source>
</evidence>
<dbReference type="SMART" id="SM00924">
    <property type="entry name" value="MgtE_N"/>
    <property type="match status" value="1"/>
</dbReference>
<keyword evidence="6 9" id="KW-1133">Transmembrane helix</keyword>
<comment type="function">
    <text evidence="9">Acts as a magnesium transporter.</text>
</comment>
<dbReference type="PANTHER" id="PTHR43773:SF1">
    <property type="entry name" value="MAGNESIUM TRANSPORTER MGTE"/>
    <property type="match status" value="1"/>
</dbReference>
<dbReference type="RefSeq" id="WP_022455124.1">
    <property type="nucleotide sequence ID" value="NZ_JAKZMM010000009.1"/>
</dbReference>
<dbReference type="InterPro" id="IPR006667">
    <property type="entry name" value="SLC41_membr_dom"/>
</dbReference>
<dbReference type="InterPro" id="IPR006669">
    <property type="entry name" value="MgtE_transporter"/>
</dbReference>
<proteinExistence type="inferred from homology"/>
<dbReference type="SUPFAM" id="SSF54631">
    <property type="entry name" value="CBS-domain pair"/>
    <property type="match status" value="1"/>
</dbReference>
<dbReference type="Pfam" id="PF01769">
    <property type="entry name" value="MgtE"/>
    <property type="match status" value="1"/>
</dbReference>
<dbReference type="PROSITE" id="PS51371">
    <property type="entry name" value="CBS"/>
    <property type="match status" value="2"/>
</dbReference>
<evidence type="ECO:0000256" key="5">
    <source>
        <dbReference type="ARBA" id="ARBA00022842"/>
    </source>
</evidence>
<accession>A0ABT0BZ03</accession>
<name>A0ABT0BZ03_9BACT</name>
<gene>
    <name evidence="11" type="primary">mgtE</name>
    <name evidence="11" type="ORF">MUN53_05170</name>
</gene>
<feature type="transmembrane region" description="Helical" evidence="9">
    <location>
        <begin position="286"/>
        <end position="306"/>
    </location>
</feature>
<dbReference type="InterPro" id="IPR000644">
    <property type="entry name" value="CBS_dom"/>
</dbReference>
<evidence type="ECO:0000256" key="8">
    <source>
        <dbReference type="PROSITE-ProRule" id="PRU00703"/>
    </source>
</evidence>
<keyword evidence="12" id="KW-1185">Reference proteome</keyword>
<feature type="transmembrane region" description="Helical" evidence="9">
    <location>
        <begin position="392"/>
        <end position="413"/>
    </location>
</feature>
<dbReference type="PANTHER" id="PTHR43773">
    <property type="entry name" value="MAGNESIUM TRANSPORTER MGTE"/>
    <property type="match status" value="1"/>
</dbReference>
<dbReference type="CDD" id="cd04606">
    <property type="entry name" value="CBS_pair_Mg_transporter"/>
    <property type="match status" value="1"/>
</dbReference>
<evidence type="ECO:0000256" key="9">
    <source>
        <dbReference type="RuleBase" id="RU362011"/>
    </source>
</evidence>
<dbReference type="SMART" id="SM00116">
    <property type="entry name" value="CBS"/>
    <property type="match status" value="2"/>
</dbReference>
<evidence type="ECO:0000259" key="10">
    <source>
        <dbReference type="PROSITE" id="PS51371"/>
    </source>
</evidence>
<feature type="transmembrane region" description="Helical" evidence="9">
    <location>
        <begin position="425"/>
        <end position="447"/>
    </location>
</feature>
<dbReference type="SUPFAM" id="SSF161093">
    <property type="entry name" value="MgtE membrane domain-like"/>
    <property type="match status" value="1"/>
</dbReference>
<dbReference type="Gene3D" id="3.10.580.10">
    <property type="entry name" value="CBS-domain"/>
    <property type="match status" value="1"/>
</dbReference>
<dbReference type="InterPro" id="IPR046342">
    <property type="entry name" value="CBS_dom_sf"/>
</dbReference>
<dbReference type="Pfam" id="PF03448">
    <property type="entry name" value="MgtE_N"/>
    <property type="match status" value="1"/>
</dbReference>
<dbReference type="Pfam" id="PF00571">
    <property type="entry name" value="CBS"/>
    <property type="match status" value="2"/>
</dbReference>
<keyword evidence="5 9" id="KW-0460">Magnesium</keyword>
<keyword evidence="7 9" id="KW-0472">Membrane</keyword>
<evidence type="ECO:0000256" key="3">
    <source>
        <dbReference type="ARBA" id="ARBA00022448"/>
    </source>
</evidence>
<comment type="subcellular location">
    <subcellularLocation>
        <location evidence="9">Cell membrane</location>
        <topology evidence="9">Multi-pass membrane protein</topology>
    </subcellularLocation>
    <subcellularLocation>
        <location evidence="1">Membrane</location>
        <topology evidence="1">Multi-pass membrane protein</topology>
    </subcellularLocation>
</comment>
<evidence type="ECO:0000313" key="11">
    <source>
        <dbReference type="EMBL" id="MCJ2380006.1"/>
    </source>
</evidence>
<dbReference type="EMBL" id="JAKZMM010000009">
    <property type="protein sequence ID" value="MCJ2380006.1"/>
    <property type="molecule type" value="Genomic_DNA"/>
</dbReference>
<dbReference type="Gene3D" id="1.10.357.20">
    <property type="entry name" value="SLC41 divalent cation transporters, integral membrane domain"/>
    <property type="match status" value="1"/>
</dbReference>
<comment type="similarity">
    <text evidence="2 9">Belongs to the SLC41A transporter family.</text>
</comment>
<dbReference type="Proteomes" id="UP001165444">
    <property type="component" value="Unassembled WGS sequence"/>
</dbReference>
<sequence length="448" mass="50011">MTELTKEYIDNLKKIIEEKDDVKARELLKDLYPADIAEIYQKLDLQEAIYLYMLMDGEQAADVLMELDEEDRHKLLKELPNELIAKRFVDNMETDDAVDLMRELDEDTQEEILSHIEDVEQAGDIVDLLKYDEDTAGGLMGTEMIVVNENWSMPKCIDEMRKQAEEVDEIHYVYVVDDDERLRGVLPLKKLITNPSVSKIKHVMKKDPIAVRDSDSIEEVTQTIEKYDLVAVPVIDSIGRLVGRITIDDVMDEVREQHERDYQLASGISQDVETSDNVFTQTAARLPWLLIGMIGGLSNSIILGGFENSFASNPKTALFIPLIGGTGGNVGIQSSAIVVQGLANNTLKEGNIFSQILKESVVSVINASTISLIVFIYNFFMLGDRAITSAVSLSLFTVVIFASIFGTIVPLLLDKMKIDPALATGPFITISNDIIGMLIYMFMVSALT</sequence>
<dbReference type="InterPro" id="IPR038076">
    <property type="entry name" value="MgtE_N_sf"/>
</dbReference>
<comment type="subunit">
    <text evidence="9">Homodimer.</text>
</comment>
<comment type="caution">
    <text evidence="11">The sequence shown here is derived from an EMBL/GenBank/DDBJ whole genome shotgun (WGS) entry which is preliminary data.</text>
</comment>
<dbReference type="SUPFAM" id="SSF158791">
    <property type="entry name" value="MgtE N-terminal domain-like"/>
    <property type="match status" value="1"/>
</dbReference>
<feature type="transmembrane region" description="Helical" evidence="9">
    <location>
        <begin position="360"/>
        <end position="380"/>
    </location>
</feature>
<keyword evidence="4 9" id="KW-0812">Transmembrane</keyword>
<protein>
    <recommendedName>
        <fullName evidence="9">Magnesium transporter MgtE</fullName>
    </recommendedName>
</protein>
<dbReference type="NCBIfam" id="TIGR00400">
    <property type="entry name" value="mgtE"/>
    <property type="match status" value="1"/>
</dbReference>
<feature type="domain" description="CBS" evidence="10">
    <location>
        <begin position="204"/>
        <end position="260"/>
    </location>
</feature>
<organism evidence="11 12">
    <name type="scientific">Parabacteroides faecalis</name>
    <dbReference type="NCBI Taxonomy" id="2924040"/>
    <lineage>
        <taxon>Bacteria</taxon>
        <taxon>Pseudomonadati</taxon>
        <taxon>Bacteroidota</taxon>
        <taxon>Bacteroidia</taxon>
        <taxon>Bacteroidales</taxon>
        <taxon>Tannerellaceae</taxon>
        <taxon>Parabacteroides</taxon>
    </lineage>
</organism>
<evidence type="ECO:0000256" key="1">
    <source>
        <dbReference type="ARBA" id="ARBA00004141"/>
    </source>
</evidence>
<evidence type="ECO:0000256" key="7">
    <source>
        <dbReference type="ARBA" id="ARBA00023136"/>
    </source>
</evidence>
<keyword evidence="8" id="KW-0129">CBS domain</keyword>
<feature type="domain" description="CBS" evidence="10">
    <location>
        <begin position="140"/>
        <end position="202"/>
    </location>
</feature>
<keyword evidence="3 9" id="KW-0813">Transport</keyword>
<evidence type="ECO:0000256" key="4">
    <source>
        <dbReference type="ARBA" id="ARBA00022692"/>
    </source>
</evidence>